<dbReference type="PANTHER" id="PTHR10457">
    <property type="entry name" value="MEVALONATE KINASE/GALACTOKINASE"/>
    <property type="match status" value="1"/>
</dbReference>
<keyword evidence="12" id="KW-1185">Reference proteome</keyword>
<evidence type="ECO:0000256" key="7">
    <source>
        <dbReference type="NCBIfam" id="TIGR00131"/>
    </source>
</evidence>
<keyword evidence="2 11" id="KW-0808">Transferase</keyword>
<evidence type="ECO:0000256" key="2">
    <source>
        <dbReference type="ARBA" id="ARBA00022679"/>
    </source>
</evidence>
<proteinExistence type="inferred from homology"/>
<dbReference type="Pfam" id="PF08544">
    <property type="entry name" value="GHMP_kinases_C"/>
    <property type="match status" value="1"/>
</dbReference>
<comment type="similarity">
    <text evidence="1">Belongs to the GHMP kinase family. GalK subfamily.</text>
</comment>
<dbReference type="Gene3D" id="3.30.230.10">
    <property type="match status" value="1"/>
</dbReference>
<organism evidence="11 12">
    <name type="scientific">Sphingobacterium kitahiroshimense</name>
    <dbReference type="NCBI Taxonomy" id="470446"/>
    <lineage>
        <taxon>Bacteria</taxon>
        <taxon>Pseudomonadati</taxon>
        <taxon>Bacteroidota</taxon>
        <taxon>Sphingobacteriia</taxon>
        <taxon>Sphingobacteriales</taxon>
        <taxon>Sphingobacteriaceae</taxon>
        <taxon>Sphingobacterium</taxon>
    </lineage>
</organism>
<keyword evidence="4" id="KW-0418">Kinase</keyword>
<dbReference type="EC" id="2.7.1.6" evidence="7"/>
<dbReference type="InterPro" id="IPR006203">
    <property type="entry name" value="GHMP_knse_ATP-bd_CS"/>
</dbReference>
<accession>A0ABV0BSZ8</accession>
<evidence type="ECO:0000259" key="8">
    <source>
        <dbReference type="Pfam" id="PF00288"/>
    </source>
</evidence>
<dbReference type="GO" id="GO:0004335">
    <property type="term" value="F:galactokinase activity"/>
    <property type="evidence" value="ECO:0007669"/>
    <property type="project" value="UniProtKB-EC"/>
</dbReference>
<feature type="domain" description="GHMP kinase C-terminal" evidence="9">
    <location>
        <begin position="284"/>
        <end position="348"/>
    </location>
</feature>
<dbReference type="Pfam" id="PF00288">
    <property type="entry name" value="GHMP_kinases_N"/>
    <property type="match status" value="1"/>
</dbReference>
<feature type="domain" description="Galactokinase N-terminal" evidence="10">
    <location>
        <begin position="9"/>
        <end position="57"/>
    </location>
</feature>
<name>A0ABV0BSZ8_9SPHI</name>
<dbReference type="InterPro" id="IPR019741">
    <property type="entry name" value="Galactokinase_CS"/>
</dbReference>
<dbReference type="InterPro" id="IPR019539">
    <property type="entry name" value="GalKase_N"/>
</dbReference>
<dbReference type="Proteomes" id="UP001409291">
    <property type="component" value="Unassembled WGS sequence"/>
</dbReference>
<dbReference type="PIRSF" id="PIRSF000530">
    <property type="entry name" value="Galactokinase"/>
    <property type="match status" value="1"/>
</dbReference>
<dbReference type="InterPro" id="IPR036554">
    <property type="entry name" value="GHMP_kinase_C_sf"/>
</dbReference>
<keyword evidence="6" id="KW-0299">Galactose metabolism</keyword>
<evidence type="ECO:0000256" key="1">
    <source>
        <dbReference type="ARBA" id="ARBA00006566"/>
    </source>
</evidence>
<dbReference type="RefSeq" id="WP_346581111.1">
    <property type="nucleotide sequence ID" value="NZ_JBDJLH010000004.1"/>
</dbReference>
<evidence type="ECO:0000313" key="11">
    <source>
        <dbReference type="EMBL" id="MEN5377323.1"/>
    </source>
</evidence>
<sequence>MITKESIQNKFTSIFQAEPIIVRSPGRINIIGEHTDYNDGFVLPAAIDKAVYIAVSKRDDELISLYAEDYKAVYEISLNAIAPTDLHWPNYILGVVDQIQKRGLLVGGFNLYIDGDVPLGAGLSSSAAVECATTLALSELFELNIPRLEIPKIGQLAEHTYAGVKCGIMDQFASTFGKKDQVLKLDCRSLEYEYVPLILDGYTIILLNTNVKHALGDTAYNKRVEQCKQAIDWVKEKYPEVVNMRDVSVSMLDEMVKDRDAEVYTKTRFVVEESERVHEACEHLKAGNLKALGQNLLASHHGLSQEYEVSCAESDYLVDFIKQFPEVLGARQMGGGFGGCTINLVKNDFVVALIEKISLEYFAKFGKELTVIQVKTDDGTSVL</sequence>
<dbReference type="PANTHER" id="PTHR10457:SF7">
    <property type="entry name" value="GALACTOKINASE-RELATED"/>
    <property type="match status" value="1"/>
</dbReference>
<dbReference type="InterPro" id="IPR006204">
    <property type="entry name" value="GHMP_kinase_N_dom"/>
</dbReference>
<dbReference type="PRINTS" id="PR00959">
    <property type="entry name" value="MEVGALKINASE"/>
</dbReference>
<keyword evidence="3" id="KW-0547">Nucleotide-binding</keyword>
<dbReference type="SUPFAM" id="SSF55060">
    <property type="entry name" value="GHMP Kinase, C-terminal domain"/>
    <property type="match status" value="1"/>
</dbReference>
<dbReference type="InterPro" id="IPR000705">
    <property type="entry name" value="Galactokinase"/>
</dbReference>
<dbReference type="InterPro" id="IPR013750">
    <property type="entry name" value="GHMP_kinase_C_dom"/>
</dbReference>
<evidence type="ECO:0000259" key="10">
    <source>
        <dbReference type="Pfam" id="PF10509"/>
    </source>
</evidence>
<gene>
    <name evidence="11" type="primary">galK</name>
    <name evidence="11" type="ORF">ABE541_08640</name>
</gene>
<protein>
    <recommendedName>
        <fullName evidence="7">Galactokinase</fullName>
        <ecNumber evidence="7">2.7.1.6</ecNumber>
    </recommendedName>
</protein>
<dbReference type="PROSITE" id="PS00106">
    <property type="entry name" value="GALACTOKINASE"/>
    <property type="match status" value="1"/>
</dbReference>
<evidence type="ECO:0000256" key="5">
    <source>
        <dbReference type="ARBA" id="ARBA00022840"/>
    </source>
</evidence>
<dbReference type="InterPro" id="IPR020568">
    <property type="entry name" value="Ribosomal_Su5_D2-typ_SF"/>
</dbReference>
<dbReference type="PROSITE" id="PS00627">
    <property type="entry name" value="GHMP_KINASES_ATP"/>
    <property type="match status" value="1"/>
</dbReference>
<dbReference type="InterPro" id="IPR014721">
    <property type="entry name" value="Ribsml_uS5_D2-typ_fold_subgr"/>
</dbReference>
<dbReference type="SUPFAM" id="SSF54211">
    <property type="entry name" value="Ribosomal protein S5 domain 2-like"/>
    <property type="match status" value="1"/>
</dbReference>
<dbReference type="EMBL" id="JBDJNQ010000003">
    <property type="protein sequence ID" value="MEN5377323.1"/>
    <property type="molecule type" value="Genomic_DNA"/>
</dbReference>
<evidence type="ECO:0000313" key="12">
    <source>
        <dbReference type="Proteomes" id="UP001409291"/>
    </source>
</evidence>
<comment type="caution">
    <text evidence="11">The sequence shown here is derived from an EMBL/GenBank/DDBJ whole genome shotgun (WGS) entry which is preliminary data.</text>
</comment>
<dbReference type="InterPro" id="IPR006206">
    <property type="entry name" value="Mevalonate/galactokinase"/>
</dbReference>
<evidence type="ECO:0000256" key="3">
    <source>
        <dbReference type="ARBA" id="ARBA00022741"/>
    </source>
</evidence>
<feature type="domain" description="GHMP kinase N-terminal" evidence="8">
    <location>
        <begin position="90"/>
        <end position="178"/>
    </location>
</feature>
<evidence type="ECO:0000256" key="6">
    <source>
        <dbReference type="ARBA" id="ARBA00023144"/>
    </source>
</evidence>
<dbReference type="NCBIfam" id="TIGR00131">
    <property type="entry name" value="gal_kin"/>
    <property type="match status" value="1"/>
</dbReference>
<reference evidence="11 12" key="1">
    <citation type="submission" date="2024-04" db="EMBL/GenBank/DDBJ databases">
        <title>WGS of bacteria from Torrens River.</title>
        <authorList>
            <person name="Wyrsch E.R."/>
            <person name="Drigo B."/>
        </authorList>
    </citation>
    <scope>NUCLEOTIDE SEQUENCE [LARGE SCALE GENOMIC DNA]</scope>
    <source>
        <strain evidence="11 12">TWI391</strain>
    </source>
</reference>
<keyword evidence="6" id="KW-0119">Carbohydrate metabolism</keyword>
<dbReference type="PRINTS" id="PR00473">
    <property type="entry name" value="GALCTOKINASE"/>
</dbReference>
<evidence type="ECO:0000259" key="9">
    <source>
        <dbReference type="Pfam" id="PF08544"/>
    </source>
</evidence>
<evidence type="ECO:0000256" key="4">
    <source>
        <dbReference type="ARBA" id="ARBA00022777"/>
    </source>
</evidence>
<dbReference type="Pfam" id="PF10509">
    <property type="entry name" value="GalKase_gal_bdg"/>
    <property type="match status" value="1"/>
</dbReference>
<dbReference type="Gene3D" id="3.30.70.890">
    <property type="entry name" value="GHMP kinase, C-terminal domain"/>
    <property type="match status" value="1"/>
</dbReference>
<keyword evidence="5" id="KW-0067">ATP-binding</keyword>